<sequence length="397" mass="43998">MPERGHVRRSRDIRQRGDELQPQRGGDQFFLLYRVETTLLKLGQHRGAGCRGADASVLAFLSLVAVDQQLLDTRVLHVLGDPLQVLEQRGFGVERQGLGFLFRDRNAIAYPGVTDFQIRQCIEGACDLGGVRRIFVWLVFFSDLRRPAWLRHFGGARNEGVSVHAKTHFGTEVAFFGQELRDVAFDDGQVHGAFIGAQLGDVDLHRRWDDRGVRRDLAVVESPAFAFRIHLGEHPGQVWQGFAQQAQGLRGLGKLFVGQVTAIGTVIGDGLVFLAQCLGQGQGFLRIDAVGLAHVHLKVEQRERQGCRRLLLFHTRLDHVCGFHSARIGHLRGIRLVDDPVLVIERGISGHDEAGLGTTATEGQACRNRVVKRTGVTLVGQIAIHNQPQDRGLYAAH</sequence>
<evidence type="ECO:0000313" key="3">
    <source>
        <dbReference type="Proteomes" id="UP000050345"/>
    </source>
</evidence>
<protein>
    <submittedName>
        <fullName evidence="2">Uncharacterized protein</fullName>
    </submittedName>
</protein>
<dbReference type="EMBL" id="LJQF01000271">
    <property type="protein sequence ID" value="KPX10325.1"/>
    <property type="molecule type" value="Genomic_DNA"/>
</dbReference>
<evidence type="ECO:0000313" key="2">
    <source>
        <dbReference type="EMBL" id="KPX10325.1"/>
    </source>
</evidence>
<comment type="caution">
    <text evidence="2">The sequence shown here is derived from an EMBL/GenBank/DDBJ whole genome shotgun (WGS) entry which is preliminary data.</text>
</comment>
<feature type="region of interest" description="Disordered" evidence="1">
    <location>
        <begin position="1"/>
        <end position="21"/>
    </location>
</feature>
<organism evidence="2 3">
    <name type="scientific">Pseudomonas syringae pv. daphniphylli</name>
    <dbReference type="NCBI Taxonomy" id="264455"/>
    <lineage>
        <taxon>Bacteria</taxon>
        <taxon>Pseudomonadati</taxon>
        <taxon>Pseudomonadota</taxon>
        <taxon>Gammaproteobacteria</taxon>
        <taxon>Pseudomonadales</taxon>
        <taxon>Pseudomonadaceae</taxon>
        <taxon>Pseudomonas</taxon>
        <taxon>Pseudomonas syringae</taxon>
    </lineage>
</organism>
<accession>A0A9X0H2H5</accession>
<evidence type="ECO:0000256" key="1">
    <source>
        <dbReference type="SAM" id="MobiDB-lite"/>
    </source>
</evidence>
<dbReference type="Proteomes" id="UP000050345">
    <property type="component" value="Unassembled WGS sequence"/>
</dbReference>
<dbReference type="AlphaFoldDB" id="A0A9X0H2H5"/>
<name>A0A9X0H2H5_PSESX</name>
<reference evidence="2 3" key="1">
    <citation type="submission" date="2015-09" db="EMBL/GenBank/DDBJ databases">
        <title>Genome announcement of multiple Pseudomonas syringae strains.</title>
        <authorList>
            <person name="Thakur S."/>
            <person name="Wang P.W."/>
            <person name="Gong Y."/>
            <person name="Weir B.S."/>
            <person name="Guttman D.S."/>
        </authorList>
    </citation>
    <scope>NUCLEOTIDE SEQUENCE [LARGE SCALE GENOMIC DNA]</scope>
    <source>
        <strain evidence="2 3">ICMP9757</strain>
    </source>
</reference>
<gene>
    <name evidence="2" type="ORF">ALO73_200088</name>
</gene>
<proteinExistence type="predicted"/>